<name>A0A941D505_9CAUL</name>
<reference evidence="3" key="2">
    <citation type="submission" date="2021-04" db="EMBL/GenBank/DDBJ databases">
        <title>Draft genome assembly of strain Phenylobacterium sp. 20VBR1 using MiniION and Illumina platforms.</title>
        <authorList>
            <person name="Thomas F.A."/>
            <person name="Krishnan K.P."/>
            <person name="Sinha R.K."/>
        </authorList>
    </citation>
    <scope>NUCLEOTIDE SEQUENCE</scope>
    <source>
        <strain evidence="3">20VBR1</strain>
    </source>
</reference>
<keyword evidence="1" id="KW-0812">Transmembrane</keyword>
<feature type="transmembrane region" description="Helical" evidence="1">
    <location>
        <begin position="204"/>
        <end position="221"/>
    </location>
</feature>
<keyword evidence="3" id="KW-0645">Protease</keyword>
<proteinExistence type="predicted"/>
<feature type="transmembrane region" description="Helical" evidence="1">
    <location>
        <begin position="12"/>
        <end position="33"/>
    </location>
</feature>
<keyword evidence="3" id="KW-0482">Metalloprotease</keyword>
<gene>
    <name evidence="4" type="ORF">JKL49_01055</name>
    <name evidence="3" type="ORF">JKL49_20755</name>
</gene>
<feature type="transmembrane region" description="Helical" evidence="1">
    <location>
        <begin position="176"/>
        <end position="197"/>
    </location>
</feature>
<accession>A0A941D505</accession>
<feature type="domain" description="CAAX prenyl protease 2/Lysostaphin resistance protein A-like" evidence="2">
    <location>
        <begin position="120"/>
        <end position="216"/>
    </location>
</feature>
<keyword evidence="1" id="KW-1133">Transmembrane helix</keyword>
<sequence>MAQAGKPRSPWVFFGLVFLLAIPFYVLGALVEWPLMPGLPIAALAIVCPALAAIILVYRAEAWTGVSTLLRRGVDRVRPPGWLLPILMIMPLVMAASFGIQRLMGAPIPAPQLSLVSGVLYCVLFFVAALCEELGWSGYATDPLVSQFGPLGAGLVLGLVWALYHYVPLAQVHRSIGWVACWSIGTVATRVMIVWLYTHAGRSVLAATLFHMTVNVTWQMFPIHGSFYDPRVTGPLSALAAVLLVAIGGRRWIAGARSGPERP</sequence>
<dbReference type="AlphaFoldDB" id="A0A941D505"/>
<protein>
    <submittedName>
        <fullName evidence="3">CPBP family intramembrane metalloprotease</fullName>
    </submittedName>
</protein>
<dbReference type="RefSeq" id="WP_215343347.1">
    <property type="nucleotide sequence ID" value="NZ_JAGSGD010000003.1"/>
</dbReference>
<feature type="transmembrane region" description="Helical" evidence="1">
    <location>
        <begin position="112"/>
        <end position="131"/>
    </location>
</feature>
<feature type="transmembrane region" description="Helical" evidence="1">
    <location>
        <begin position="39"/>
        <end position="60"/>
    </location>
</feature>
<reference evidence="4" key="1">
    <citation type="submission" date="2021-01" db="EMBL/GenBank/DDBJ databases">
        <title>Genome sequence of Phenylobacterium sp. 20VBR1 isolated from a valley glaceir, Ny-Alesund, Svalbard.</title>
        <authorList>
            <person name="Thomas F.A."/>
            <person name="Krishnan K.P."/>
            <person name="Sinha R.K."/>
        </authorList>
    </citation>
    <scope>NUCLEOTIDE SEQUENCE</scope>
    <source>
        <strain evidence="4">20VBR1</strain>
    </source>
</reference>
<dbReference type="GO" id="GO:0004175">
    <property type="term" value="F:endopeptidase activity"/>
    <property type="evidence" value="ECO:0007669"/>
    <property type="project" value="UniProtKB-ARBA"/>
</dbReference>
<evidence type="ECO:0000256" key="1">
    <source>
        <dbReference type="SAM" id="Phobius"/>
    </source>
</evidence>
<dbReference type="PANTHER" id="PTHR35797:SF1">
    <property type="entry name" value="PROTEASE"/>
    <property type="match status" value="1"/>
</dbReference>
<dbReference type="Pfam" id="PF02517">
    <property type="entry name" value="Rce1-like"/>
    <property type="match status" value="1"/>
</dbReference>
<keyword evidence="5" id="KW-1185">Reference proteome</keyword>
<keyword evidence="3" id="KW-0378">Hydrolase</keyword>
<dbReference type="GO" id="GO:0080120">
    <property type="term" value="P:CAAX-box protein maturation"/>
    <property type="evidence" value="ECO:0007669"/>
    <property type="project" value="UniProtKB-ARBA"/>
</dbReference>
<dbReference type="InterPro" id="IPR003675">
    <property type="entry name" value="Rce1/LyrA-like_dom"/>
</dbReference>
<dbReference type="EMBL" id="JAGSGD010000003">
    <property type="protein sequence ID" value="MBR7621834.1"/>
    <property type="molecule type" value="Genomic_DNA"/>
</dbReference>
<dbReference type="InterPro" id="IPR042150">
    <property type="entry name" value="MmRce1-like"/>
</dbReference>
<feature type="transmembrane region" description="Helical" evidence="1">
    <location>
        <begin position="233"/>
        <end position="253"/>
    </location>
</feature>
<evidence type="ECO:0000259" key="2">
    <source>
        <dbReference type="Pfam" id="PF02517"/>
    </source>
</evidence>
<organism evidence="3 5">
    <name type="scientific">Phenylobacterium glaciei</name>
    <dbReference type="NCBI Taxonomy" id="2803784"/>
    <lineage>
        <taxon>Bacteria</taxon>
        <taxon>Pseudomonadati</taxon>
        <taxon>Pseudomonadota</taxon>
        <taxon>Alphaproteobacteria</taxon>
        <taxon>Caulobacterales</taxon>
        <taxon>Caulobacteraceae</taxon>
        <taxon>Phenylobacterium</taxon>
    </lineage>
</organism>
<feature type="transmembrane region" description="Helical" evidence="1">
    <location>
        <begin position="81"/>
        <end position="100"/>
    </location>
</feature>
<dbReference type="Proteomes" id="UP000622580">
    <property type="component" value="Unassembled WGS sequence"/>
</dbReference>
<dbReference type="PANTHER" id="PTHR35797">
    <property type="entry name" value="PROTEASE-RELATED"/>
    <property type="match status" value="1"/>
</dbReference>
<feature type="transmembrane region" description="Helical" evidence="1">
    <location>
        <begin position="143"/>
        <end position="164"/>
    </location>
</feature>
<dbReference type="GO" id="GO:0008237">
    <property type="term" value="F:metallopeptidase activity"/>
    <property type="evidence" value="ECO:0007669"/>
    <property type="project" value="UniProtKB-KW"/>
</dbReference>
<dbReference type="EMBL" id="CP068570">
    <property type="protein sequence ID" value="QQZ50350.1"/>
    <property type="molecule type" value="Genomic_DNA"/>
</dbReference>
<evidence type="ECO:0000313" key="3">
    <source>
        <dbReference type="EMBL" id="MBR7621834.1"/>
    </source>
</evidence>
<evidence type="ECO:0000313" key="4">
    <source>
        <dbReference type="EMBL" id="QQZ50350.1"/>
    </source>
</evidence>
<evidence type="ECO:0000313" key="5">
    <source>
        <dbReference type="Proteomes" id="UP000622580"/>
    </source>
</evidence>
<keyword evidence="1" id="KW-0472">Membrane</keyword>